<dbReference type="InterPro" id="IPR001005">
    <property type="entry name" value="SANT/Myb"/>
</dbReference>
<feature type="region of interest" description="Disordered" evidence="1">
    <location>
        <begin position="118"/>
        <end position="515"/>
    </location>
</feature>
<dbReference type="Proteomes" id="UP001149813">
    <property type="component" value="Unassembled WGS sequence"/>
</dbReference>
<feature type="compositionally biased region" description="Basic residues" evidence="1">
    <location>
        <begin position="300"/>
        <end position="312"/>
    </location>
</feature>
<gene>
    <name evidence="3" type="ORF">LPJ53_002519</name>
</gene>
<dbReference type="AlphaFoldDB" id="A0A9W8CRS1"/>
<feature type="region of interest" description="Disordered" evidence="1">
    <location>
        <begin position="614"/>
        <end position="689"/>
    </location>
</feature>
<feature type="compositionally biased region" description="Polar residues" evidence="1">
    <location>
        <begin position="132"/>
        <end position="153"/>
    </location>
</feature>
<feature type="compositionally biased region" description="Polar residues" evidence="1">
    <location>
        <begin position="424"/>
        <end position="462"/>
    </location>
</feature>
<sequence>MNHRDGSNVTAAAAAAAAAAAVSSTSISNSTHWSTEETRLLIKTWGEHRDEFAEIKRNLSVWNKVLERLLNAGFFRTVEQCRNRWKFLETKYKAAAREIEAGGRNTWGEFFDEMHLAKNGPDGTVVRRRTSYESSSNGSVTAASRRTANASPDQTPPPGSASVSSAGAVTNSASSIFSDPQGRVHLPPIRSSTMQQHAPSESSLSATRSSHDMPVTSHGHYQYQPQPSQHLQPPSQSTLNMPSRHRHRPLMEYHNQGSDSSRIRSTSPPQTNYYESQSPASYGSSYQGSPRRSSSARNTHPYHVHNHHHHRQLSGNYQVHPLSENHLPDSLLSSKASSISPSVMDSSSRTHPGSIGNNNNSSSSSQQYHSHYSGRRSPMVSHQLRPNPSLGHSGINASPTGSTSSTNQMSALRSGYPSHRRTSSTDNTRSMTYPQLGSDSPSRTQSPASQHAFQRLTVSNTGPLLPPAPSAINRTEYSPRSSHRNPSVSITGPDQEIRSPVPRKRKLESPPENEPLPAQAAMAAFSAIAGSAVSEGSTVELVGQVQRVDLLDFLKEQARVREQREALRTEERRHAERLRSEEEMRFHEFQMSLITLIKNTIAQPESEQSLMATDEAGEAPDFKINKGKNTAEEPGQTMPERLGDIHDAEDGEVADEVEMRSRTNTPAARSNEISTTSSSSSPQVEPARS</sequence>
<feature type="domain" description="Myb-like" evidence="2">
    <location>
        <begin position="33"/>
        <end position="89"/>
    </location>
</feature>
<accession>A0A9W8CRS1</accession>
<organism evidence="3 4">
    <name type="scientific">Coemansia erecta</name>
    <dbReference type="NCBI Taxonomy" id="147472"/>
    <lineage>
        <taxon>Eukaryota</taxon>
        <taxon>Fungi</taxon>
        <taxon>Fungi incertae sedis</taxon>
        <taxon>Zoopagomycota</taxon>
        <taxon>Kickxellomycotina</taxon>
        <taxon>Kickxellomycetes</taxon>
        <taxon>Kickxellales</taxon>
        <taxon>Kickxellaceae</taxon>
        <taxon>Coemansia</taxon>
    </lineage>
</organism>
<dbReference type="PANTHER" id="PTHR47595:SF1">
    <property type="entry name" value="MYB_SANT-LIKE DNA-BINDING DOMAIN-CONTAINING PROTEIN"/>
    <property type="match status" value="1"/>
</dbReference>
<reference evidence="3" key="1">
    <citation type="submission" date="2022-07" db="EMBL/GenBank/DDBJ databases">
        <title>Phylogenomic reconstructions and comparative analyses of Kickxellomycotina fungi.</title>
        <authorList>
            <person name="Reynolds N.K."/>
            <person name="Stajich J.E."/>
            <person name="Barry K."/>
            <person name="Grigoriev I.V."/>
            <person name="Crous P."/>
            <person name="Smith M.E."/>
        </authorList>
    </citation>
    <scope>NUCLEOTIDE SEQUENCE</scope>
    <source>
        <strain evidence="3">NBRC 32514</strain>
    </source>
</reference>
<dbReference type="Pfam" id="PF13837">
    <property type="entry name" value="Myb_DNA-bind_4"/>
    <property type="match status" value="1"/>
</dbReference>
<dbReference type="PANTHER" id="PTHR47595">
    <property type="entry name" value="HEAT SHOCK 70 KDA PROTEIN 14"/>
    <property type="match status" value="1"/>
</dbReference>
<feature type="compositionally biased region" description="Low complexity" evidence="1">
    <location>
        <begin position="160"/>
        <end position="175"/>
    </location>
</feature>
<feature type="compositionally biased region" description="Polar residues" evidence="1">
    <location>
        <begin position="662"/>
        <end position="673"/>
    </location>
</feature>
<dbReference type="OrthoDB" id="691673at2759"/>
<feature type="compositionally biased region" description="Polar residues" evidence="1">
    <location>
        <begin position="255"/>
        <end position="280"/>
    </location>
</feature>
<feature type="compositionally biased region" description="Polar residues" evidence="1">
    <location>
        <begin position="472"/>
        <end position="492"/>
    </location>
</feature>
<comment type="caution">
    <text evidence="3">The sequence shown here is derived from an EMBL/GenBank/DDBJ whole genome shotgun (WGS) entry which is preliminary data.</text>
</comment>
<feature type="compositionally biased region" description="Polar residues" evidence="1">
    <location>
        <begin position="190"/>
        <end position="208"/>
    </location>
</feature>
<evidence type="ECO:0000313" key="4">
    <source>
        <dbReference type="Proteomes" id="UP001149813"/>
    </source>
</evidence>
<feature type="compositionally biased region" description="Low complexity" evidence="1">
    <location>
        <begin position="328"/>
        <end position="347"/>
    </location>
</feature>
<feature type="compositionally biased region" description="Polar residues" evidence="1">
    <location>
        <begin position="395"/>
        <end position="411"/>
    </location>
</feature>
<dbReference type="Gene3D" id="1.10.10.60">
    <property type="entry name" value="Homeodomain-like"/>
    <property type="match status" value="1"/>
</dbReference>
<dbReference type="InterPro" id="IPR044822">
    <property type="entry name" value="Myb_DNA-bind_4"/>
</dbReference>
<feature type="compositionally biased region" description="Low complexity" evidence="1">
    <location>
        <begin position="357"/>
        <end position="371"/>
    </location>
</feature>
<name>A0A9W8CRS1_9FUNG</name>
<dbReference type="EMBL" id="JANBOJ010000080">
    <property type="protein sequence ID" value="KAJ1723114.1"/>
    <property type="molecule type" value="Genomic_DNA"/>
</dbReference>
<keyword evidence="4" id="KW-1185">Reference proteome</keyword>
<protein>
    <recommendedName>
        <fullName evidence="2">Myb-like domain-containing protein</fullName>
    </recommendedName>
</protein>
<dbReference type="PROSITE" id="PS50090">
    <property type="entry name" value="MYB_LIKE"/>
    <property type="match status" value="1"/>
</dbReference>
<evidence type="ECO:0000313" key="3">
    <source>
        <dbReference type="EMBL" id="KAJ1723114.1"/>
    </source>
</evidence>
<proteinExistence type="predicted"/>
<feature type="compositionally biased region" description="Low complexity" evidence="1">
    <location>
        <begin position="281"/>
        <end position="295"/>
    </location>
</feature>
<feature type="compositionally biased region" description="Low complexity" evidence="1">
    <location>
        <begin position="220"/>
        <end position="237"/>
    </location>
</feature>
<evidence type="ECO:0000259" key="2">
    <source>
        <dbReference type="PROSITE" id="PS50090"/>
    </source>
</evidence>
<evidence type="ECO:0000256" key="1">
    <source>
        <dbReference type="SAM" id="MobiDB-lite"/>
    </source>
</evidence>